<reference evidence="1 2" key="1">
    <citation type="submission" date="2014-10" db="EMBL/GenBank/DDBJ databases">
        <title>Genome sequence of Micropolyspora internatus JCM3315.</title>
        <authorList>
            <person name="Shin S.-K."/>
            <person name="Yi H."/>
        </authorList>
    </citation>
    <scope>NUCLEOTIDE SEQUENCE [LARGE SCALE GENOMIC DNA]</scope>
    <source>
        <strain evidence="1 2">JCM 3315</strain>
    </source>
</reference>
<evidence type="ECO:0000313" key="2">
    <source>
        <dbReference type="Proteomes" id="UP000030848"/>
    </source>
</evidence>
<protein>
    <submittedName>
        <fullName evidence="1">Uncharacterized protein</fullName>
    </submittedName>
</protein>
<organism evidence="1 2">
    <name type="scientific">Saccharomonospora viridis</name>
    <dbReference type="NCBI Taxonomy" id="1852"/>
    <lineage>
        <taxon>Bacteria</taxon>
        <taxon>Bacillati</taxon>
        <taxon>Actinomycetota</taxon>
        <taxon>Actinomycetes</taxon>
        <taxon>Pseudonocardiales</taxon>
        <taxon>Pseudonocardiaceae</taxon>
        <taxon>Saccharomonospora</taxon>
    </lineage>
</organism>
<name>A0A837D6E9_9PSEU</name>
<evidence type="ECO:0000313" key="1">
    <source>
        <dbReference type="EMBL" id="KHF43389.1"/>
    </source>
</evidence>
<gene>
    <name evidence="1" type="ORF">MINT15_35910</name>
</gene>
<accession>A0A837D6E9</accession>
<proteinExistence type="predicted"/>
<dbReference type="EMBL" id="JRZE01000006">
    <property type="protein sequence ID" value="KHF43389.1"/>
    <property type="molecule type" value="Genomic_DNA"/>
</dbReference>
<dbReference type="Proteomes" id="UP000030848">
    <property type="component" value="Unassembled WGS sequence"/>
</dbReference>
<comment type="caution">
    <text evidence="1">The sequence shown here is derived from an EMBL/GenBank/DDBJ whole genome shotgun (WGS) entry which is preliminary data.</text>
</comment>
<sequence>MSGFGPVDRAKAGDDRLLVTGFSVVTVRPPPRTSFRDGVGERLEQ</sequence>
<dbReference type="AlphaFoldDB" id="A0A837D6E9"/>